<gene>
    <name evidence="1" type="ORF">JJQ60_01260</name>
</gene>
<sequence length="168" mass="19583">MAPGNHTLAMINRVWHIGLLVFTMFSCDSFVLKKENKEEIIREELKKLNRNEVEEPPLFEICKETPEEELEQCFQHTITRHIQDHLATQIIKIKQPVDDTIWVPLLITKDGQVILEDFELTSILKIEIPNLKEILQKGIETLPKVEPAHTRSTPVTTRYKLPIVIRIE</sequence>
<organism evidence="1 2">
    <name type="scientific">Aquimarina mytili</name>
    <dbReference type="NCBI Taxonomy" id="874423"/>
    <lineage>
        <taxon>Bacteria</taxon>
        <taxon>Pseudomonadati</taxon>
        <taxon>Bacteroidota</taxon>
        <taxon>Flavobacteriia</taxon>
        <taxon>Flavobacteriales</taxon>
        <taxon>Flavobacteriaceae</taxon>
        <taxon>Aquimarina</taxon>
    </lineage>
</organism>
<dbReference type="Proteomes" id="UP000651057">
    <property type="component" value="Unassembled WGS sequence"/>
</dbReference>
<proteinExistence type="predicted"/>
<protein>
    <recommendedName>
        <fullName evidence="3">TonB C-terminal domain-containing protein</fullName>
    </recommendedName>
</protein>
<dbReference type="AlphaFoldDB" id="A0A937D4F5"/>
<name>A0A937D4F5_9FLAO</name>
<comment type="caution">
    <text evidence="1">The sequence shown here is derived from an EMBL/GenBank/DDBJ whole genome shotgun (WGS) entry which is preliminary data.</text>
</comment>
<evidence type="ECO:0000313" key="1">
    <source>
        <dbReference type="EMBL" id="MBL0682134.1"/>
    </source>
</evidence>
<evidence type="ECO:0008006" key="3">
    <source>
        <dbReference type="Google" id="ProtNLM"/>
    </source>
</evidence>
<keyword evidence="2" id="KW-1185">Reference proteome</keyword>
<reference evidence="1" key="1">
    <citation type="submission" date="2021-01" db="EMBL/GenBank/DDBJ databases">
        <authorList>
            <person name="Zhong Y.L."/>
        </authorList>
    </citation>
    <scope>NUCLEOTIDE SEQUENCE</scope>
    <source>
        <strain evidence="1">KCTC 23302</strain>
    </source>
</reference>
<evidence type="ECO:0000313" key="2">
    <source>
        <dbReference type="Proteomes" id="UP000651057"/>
    </source>
</evidence>
<dbReference type="EMBL" id="JAERQJ010000001">
    <property type="protein sequence ID" value="MBL0682134.1"/>
    <property type="molecule type" value="Genomic_DNA"/>
</dbReference>
<accession>A0A937D4F5</accession>